<dbReference type="AlphaFoldDB" id="A0A2K0XNF6"/>
<gene>
    <name evidence="4" type="ORF">BFS16_03095</name>
</gene>
<protein>
    <recommendedName>
        <fullName evidence="3">Glycosyltransferase 2-like domain-containing protein</fullName>
    </recommendedName>
</protein>
<reference evidence="4 5" key="1">
    <citation type="submission" date="2017-03" db="EMBL/GenBank/DDBJ databases">
        <authorList>
            <person name="Afonso C.L."/>
            <person name="Miller P.J."/>
            <person name="Scott M.A."/>
            <person name="Spackman E."/>
            <person name="Goraichik I."/>
            <person name="Dimitrov K.M."/>
            <person name="Suarez D.L."/>
            <person name="Swayne D.E."/>
        </authorList>
    </citation>
    <scope>NUCLEOTIDE SEQUENCE [LARGE SCALE GENOMIC DNA]</scope>
    <source>
        <strain evidence="4 5">DNF00076</strain>
    </source>
</reference>
<dbReference type="CDD" id="cd00761">
    <property type="entry name" value="Glyco_tranf_GTA_type"/>
    <property type="match status" value="1"/>
</dbReference>
<keyword evidence="1" id="KW-0328">Glycosyltransferase</keyword>
<dbReference type="PANTHER" id="PTHR22916:SF51">
    <property type="entry name" value="GLYCOSYLTRANSFERASE EPSH-RELATED"/>
    <property type="match status" value="1"/>
</dbReference>
<dbReference type="GO" id="GO:0016758">
    <property type="term" value="F:hexosyltransferase activity"/>
    <property type="evidence" value="ECO:0007669"/>
    <property type="project" value="UniProtKB-ARBA"/>
</dbReference>
<evidence type="ECO:0000313" key="4">
    <source>
        <dbReference type="EMBL" id="PNP96043.1"/>
    </source>
</evidence>
<keyword evidence="2" id="KW-0808">Transferase</keyword>
<dbReference type="PANTHER" id="PTHR22916">
    <property type="entry name" value="GLYCOSYLTRANSFERASE"/>
    <property type="match status" value="1"/>
</dbReference>
<dbReference type="InterPro" id="IPR029044">
    <property type="entry name" value="Nucleotide-diphossugar_trans"/>
</dbReference>
<dbReference type="RefSeq" id="WP_103002721.1">
    <property type="nucleotide sequence ID" value="NZ_NBAX01000002.1"/>
</dbReference>
<dbReference type="EMBL" id="NBAX01000002">
    <property type="protein sequence ID" value="PNP96043.1"/>
    <property type="molecule type" value="Genomic_DNA"/>
</dbReference>
<dbReference type="Pfam" id="PF00535">
    <property type="entry name" value="Glycos_transf_2"/>
    <property type="match status" value="1"/>
</dbReference>
<proteinExistence type="predicted"/>
<dbReference type="Gene3D" id="3.90.550.10">
    <property type="entry name" value="Spore Coat Polysaccharide Biosynthesis Protein SpsA, Chain A"/>
    <property type="match status" value="1"/>
</dbReference>
<evidence type="ECO:0000256" key="1">
    <source>
        <dbReference type="ARBA" id="ARBA00022676"/>
    </source>
</evidence>
<dbReference type="InterPro" id="IPR001173">
    <property type="entry name" value="Glyco_trans_2-like"/>
</dbReference>
<sequence>MSKLLSILIPVYNGEVYINRCLNSIVRQGGFNEEVEIVIINDGSNDKSLSILKEYEAKYDNIRLISRENKGIGPTRNELLDNVSGNFFWFIDVDDYISTNSLSYIMPLLRNDEYDVLMLSYYWGNQERGRHVKYTGEYTSGLSLTASGIYNNSLWTRVYRTSVVHNNDIRFENLSMGEDFDFIFRLIPLTGRVKCIDHELYYYMENPVSAVFNPNIEHRLNSSKDTMTCLLRAKQMIDKIDDVNTQNVLSKPYSMFIKGYIHSILTYSFPESYKRKVFNKMRTLALFKYAKFSNDLKMFLICAMLKNKKLTALLLYLDSVYMRLHEN</sequence>
<dbReference type="SUPFAM" id="SSF53448">
    <property type="entry name" value="Nucleotide-diphospho-sugar transferases"/>
    <property type="match status" value="1"/>
</dbReference>
<accession>A0A2K0XNF6</accession>
<feature type="domain" description="Glycosyltransferase 2-like" evidence="3">
    <location>
        <begin position="6"/>
        <end position="139"/>
    </location>
</feature>
<organism evidence="4 5">
    <name type="scientific">Hoylesella timonensis</name>
    <dbReference type="NCBI Taxonomy" id="386414"/>
    <lineage>
        <taxon>Bacteria</taxon>
        <taxon>Pseudomonadati</taxon>
        <taxon>Bacteroidota</taxon>
        <taxon>Bacteroidia</taxon>
        <taxon>Bacteroidales</taxon>
        <taxon>Prevotellaceae</taxon>
        <taxon>Hoylesella</taxon>
    </lineage>
</organism>
<dbReference type="Proteomes" id="UP000236634">
    <property type="component" value="Unassembled WGS sequence"/>
</dbReference>
<evidence type="ECO:0000259" key="3">
    <source>
        <dbReference type="Pfam" id="PF00535"/>
    </source>
</evidence>
<name>A0A2K0XNF6_9BACT</name>
<evidence type="ECO:0000313" key="5">
    <source>
        <dbReference type="Proteomes" id="UP000236634"/>
    </source>
</evidence>
<evidence type="ECO:0000256" key="2">
    <source>
        <dbReference type="ARBA" id="ARBA00022679"/>
    </source>
</evidence>
<comment type="caution">
    <text evidence="4">The sequence shown here is derived from an EMBL/GenBank/DDBJ whole genome shotgun (WGS) entry which is preliminary data.</text>
</comment>